<evidence type="ECO:0000313" key="2">
    <source>
        <dbReference type="EMBL" id="KAH8989580.1"/>
    </source>
</evidence>
<feature type="domain" description="AB hydrolase-1" evidence="1">
    <location>
        <begin position="30"/>
        <end position="346"/>
    </location>
</feature>
<evidence type="ECO:0000313" key="3">
    <source>
        <dbReference type="Proteomes" id="UP001201163"/>
    </source>
</evidence>
<dbReference type="EMBL" id="JAKELL010000036">
    <property type="protein sequence ID" value="KAH8989580.1"/>
    <property type="molecule type" value="Genomic_DNA"/>
</dbReference>
<dbReference type="Gene3D" id="3.40.50.1820">
    <property type="entry name" value="alpha/beta hydrolase"/>
    <property type="match status" value="1"/>
</dbReference>
<protein>
    <submittedName>
        <fullName evidence="2">Alpha/beta-hydrolase</fullName>
    </submittedName>
</protein>
<dbReference type="Pfam" id="PF12697">
    <property type="entry name" value="Abhydrolase_6"/>
    <property type="match status" value="1"/>
</dbReference>
<dbReference type="Proteomes" id="UP001201163">
    <property type="component" value="Unassembled WGS sequence"/>
</dbReference>
<accession>A0AAD4LID7</accession>
<proteinExistence type="predicted"/>
<evidence type="ECO:0000259" key="1">
    <source>
        <dbReference type="Pfam" id="PF12697"/>
    </source>
</evidence>
<keyword evidence="3" id="KW-1185">Reference proteome</keyword>
<organism evidence="2 3">
    <name type="scientific">Lactarius akahatsu</name>
    <dbReference type="NCBI Taxonomy" id="416441"/>
    <lineage>
        <taxon>Eukaryota</taxon>
        <taxon>Fungi</taxon>
        <taxon>Dikarya</taxon>
        <taxon>Basidiomycota</taxon>
        <taxon>Agaricomycotina</taxon>
        <taxon>Agaricomycetes</taxon>
        <taxon>Russulales</taxon>
        <taxon>Russulaceae</taxon>
        <taxon>Lactarius</taxon>
    </lineage>
</organism>
<name>A0AAD4LID7_9AGAM</name>
<dbReference type="InterPro" id="IPR029058">
    <property type="entry name" value="AB_hydrolase_fold"/>
</dbReference>
<dbReference type="AlphaFoldDB" id="A0AAD4LID7"/>
<sequence>MHGKQWKKLGVFAFLDTGAPSPHRKDYVTLVIVHGRGLKAGFPSSADFFARLLPLAGKLGARVVAINRRDYPGSAPFSEEDRALLLSTIPDTPAASENTDRFMKARAGELYDFLTQLVKSEELPTNSIVLTGWSLGTSFVLSFFAHAPSFDSESWGLSQYIRRVIAYDPPSIAMGYPLPDGYYTPLNDPSIPPGEGVKIFPLWVTGYYAHGDTLETLSLRDALDEPSPTMLRMSPEDLTSAVHEPPTSLDGPDTVVLDSGLDRGAFTRLREVALFAPQNAEIAWPNVEFRYVWCDRSVWVMPWGAWLFSAEIEQARKDGKLIRKHSVVRMRGANHCAHWDEPERLLRLLLSDAPSDIGA</sequence>
<comment type="caution">
    <text evidence="2">The sequence shown here is derived from an EMBL/GenBank/DDBJ whole genome shotgun (WGS) entry which is preliminary data.</text>
</comment>
<reference evidence="2" key="1">
    <citation type="submission" date="2022-01" db="EMBL/GenBank/DDBJ databases">
        <title>Comparative genomics reveals a dynamic genome evolution in the ectomycorrhizal milk-cap (Lactarius) mushrooms.</title>
        <authorList>
            <consortium name="DOE Joint Genome Institute"/>
            <person name="Lebreton A."/>
            <person name="Tang N."/>
            <person name="Kuo A."/>
            <person name="LaButti K."/>
            <person name="Drula E."/>
            <person name="Barry K."/>
            <person name="Clum A."/>
            <person name="Lipzen A."/>
            <person name="Mousain D."/>
            <person name="Ng V."/>
            <person name="Wang R."/>
            <person name="Wang X."/>
            <person name="Dai Y."/>
            <person name="Henrissat B."/>
            <person name="Grigoriev I.V."/>
            <person name="Guerin-Laguette A."/>
            <person name="Yu F."/>
            <person name="Martin F.M."/>
        </authorList>
    </citation>
    <scope>NUCLEOTIDE SEQUENCE</scope>
    <source>
        <strain evidence="2">QP</strain>
    </source>
</reference>
<dbReference type="SUPFAM" id="SSF53474">
    <property type="entry name" value="alpha/beta-Hydrolases"/>
    <property type="match status" value="1"/>
</dbReference>
<gene>
    <name evidence="2" type="ORF">EDB92DRAFT_1935496</name>
</gene>
<dbReference type="InterPro" id="IPR000073">
    <property type="entry name" value="AB_hydrolase_1"/>
</dbReference>